<sequence>MAVTTNTSTDIYSSINSSRTTTKASAADEVQTRFLTLLTAQLKNQDPLSPMESAEMTSQLAQISTVEGVTNLNTTLTSLVDRLQSNDSLQASALIGHAVLVPGDQVQVYEGMGVGGFELASGADQVTITITDSNGLEVQRMDYEALDAGTHEFVWDGKNAAGTTVADGTYKMTITAYSNGDKVKASTLELATVGSVVTGGSEVLVDVGRLGRVSLNDIKLIL</sequence>
<evidence type="ECO:0000256" key="3">
    <source>
        <dbReference type="ARBA" id="ARBA00022795"/>
    </source>
</evidence>
<evidence type="ECO:0000313" key="9">
    <source>
        <dbReference type="EMBL" id="PAS93587.1"/>
    </source>
</evidence>
<accession>A0A272EU18</accession>
<dbReference type="InterPro" id="IPR005648">
    <property type="entry name" value="FlgD"/>
</dbReference>
<dbReference type="Pfam" id="PF13860">
    <property type="entry name" value="FlgD_ig"/>
    <property type="match status" value="1"/>
</dbReference>
<gene>
    <name evidence="8" type="ORF">BGI27_06560</name>
    <name evidence="9" type="ORF">CGU29_07265</name>
</gene>
<dbReference type="EMBL" id="NMRN01000015">
    <property type="protein sequence ID" value="PAS93587.1"/>
    <property type="molecule type" value="Genomic_DNA"/>
</dbReference>
<proteinExistence type="inferred from homology"/>
<reference evidence="8 11" key="1">
    <citation type="submission" date="2016-08" db="EMBL/GenBank/DDBJ databases">
        <title>Candidatus Dactylopiibacterium carminicum genome sequence.</title>
        <authorList>
            <person name="Ramirez-Puebla S.T."/>
            <person name="Ormeno-Orrillo E."/>
            <person name="Vera-Ponce De Leon A."/>
            <person name="Luis L."/>
            <person name="Sanchez-Flores A."/>
            <person name="Monica R."/>
            <person name="Martinez-Romero E."/>
        </authorList>
    </citation>
    <scope>NUCLEOTIDE SEQUENCE [LARGE SCALE GENOMIC DNA]</scope>
    <source>
        <strain evidence="8">END1</strain>
    </source>
</reference>
<evidence type="ECO:0000256" key="2">
    <source>
        <dbReference type="ARBA" id="ARBA00016013"/>
    </source>
</evidence>
<evidence type="ECO:0000259" key="6">
    <source>
        <dbReference type="Pfam" id="PF13860"/>
    </source>
</evidence>
<organism evidence="9 10">
    <name type="scientific">Candidatus Dactylopiibacterium carminicum</name>
    <dbReference type="NCBI Taxonomy" id="857335"/>
    <lineage>
        <taxon>Bacteria</taxon>
        <taxon>Pseudomonadati</taxon>
        <taxon>Pseudomonadota</taxon>
        <taxon>Betaproteobacteria</taxon>
        <taxon>Rhodocyclales</taxon>
        <taxon>Rhodocyclaceae</taxon>
        <taxon>Candidatus Dactylopiibacterium</taxon>
    </lineage>
</organism>
<comment type="caution">
    <text evidence="9">The sequence shown here is derived from an EMBL/GenBank/DDBJ whole genome shotgun (WGS) entry which is preliminary data.</text>
</comment>
<dbReference type="EMBL" id="MDUX01000016">
    <property type="protein sequence ID" value="KAF7599635.1"/>
    <property type="molecule type" value="Genomic_DNA"/>
</dbReference>
<name>A0A272EU18_9RHOO</name>
<dbReference type="Pfam" id="PF13861">
    <property type="entry name" value="FLgD_tudor"/>
    <property type="match status" value="1"/>
</dbReference>
<protein>
    <recommendedName>
        <fullName evidence="2 5">Basal-body rod modification protein FlgD</fullName>
    </recommendedName>
</protein>
<dbReference type="GO" id="GO:0044781">
    <property type="term" value="P:bacterial-type flagellum organization"/>
    <property type="evidence" value="ECO:0007669"/>
    <property type="project" value="UniProtKB-UniRule"/>
</dbReference>
<dbReference type="InterPro" id="IPR025963">
    <property type="entry name" value="FLgD_Tudor"/>
</dbReference>
<keyword evidence="11" id="KW-1185">Reference proteome</keyword>
<dbReference type="Gene3D" id="2.30.30.910">
    <property type="match status" value="1"/>
</dbReference>
<dbReference type="InterPro" id="IPR025965">
    <property type="entry name" value="FlgD/Vpr_Ig-like"/>
</dbReference>
<evidence type="ECO:0000256" key="5">
    <source>
        <dbReference type="RuleBase" id="RU362076"/>
    </source>
</evidence>
<dbReference type="OrthoDB" id="9785233at2"/>
<evidence type="ECO:0000256" key="1">
    <source>
        <dbReference type="ARBA" id="ARBA00010577"/>
    </source>
</evidence>
<dbReference type="Pfam" id="PF03963">
    <property type="entry name" value="FlgD"/>
    <property type="match status" value="1"/>
</dbReference>
<dbReference type="RefSeq" id="WP_095524112.1">
    <property type="nucleotide sequence ID" value="NZ_MDUX01000016.1"/>
</dbReference>
<dbReference type="Proteomes" id="UP000623509">
    <property type="component" value="Unassembled WGS sequence"/>
</dbReference>
<keyword evidence="9" id="KW-0282">Flagellum</keyword>
<evidence type="ECO:0000313" key="10">
    <source>
        <dbReference type="Proteomes" id="UP000216107"/>
    </source>
</evidence>
<feature type="domain" description="FlgD/Vpr Ig-like" evidence="6">
    <location>
        <begin position="103"/>
        <end position="179"/>
    </location>
</feature>
<evidence type="ECO:0000256" key="4">
    <source>
        <dbReference type="ARBA" id="ARBA00024746"/>
    </source>
</evidence>
<keyword evidence="9" id="KW-0969">Cilium</keyword>
<evidence type="ECO:0000313" key="8">
    <source>
        <dbReference type="EMBL" id="KAF7599635.1"/>
    </source>
</evidence>
<dbReference type="Proteomes" id="UP000216107">
    <property type="component" value="Unassembled WGS sequence"/>
</dbReference>
<dbReference type="Gene3D" id="2.60.40.4070">
    <property type="match status" value="1"/>
</dbReference>
<keyword evidence="3 5" id="KW-1005">Bacterial flagellum biogenesis</keyword>
<evidence type="ECO:0000259" key="7">
    <source>
        <dbReference type="Pfam" id="PF13861"/>
    </source>
</evidence>
<reference evidence="9 10" key="2">
    <citation type="submission" date="2017-07" db="EMBL/GenBank/DDBJ databases">
        <title>Candidatus Dactylopiibacterium carminicum, a nitrogen-fixing symbiont of the cochineal insect Dactylopius coccus and Dactylopius opuntiae (Hemiptera: Coccoidea: Dactylopiidae).</title>
        <authorList>
            <person name="Vera A."/>
        </authorList>
    </citation>
    <scope>NUCLEOTIDE SEQUENCE [LARGE SCALE GENOMIC DNA]</scope>
    <source>
        <strain evidence="9 10">NFDCM</strain>
    </source>
</reference>
<comment type="function">
    <text evidence="4 5">Required for flagellar hook formation. May act as a scaffolding protein.</text>
</comment>
<evidence type="ECO:0000313" key="11">
    <source>
        <dbReference type="Proteomes" id="UP000623509"/>
    </source>
</evidence>
<comment type="similarity">
    <text evidence="1 5">Belongs to the FlgD family.</text>
</comment>
<feature type="domain" description="FlgD Tudor-like" evidence="7">
    <location>
        <begin position="87"/>
        <end position="219"/>
    </location>
</feature>
<keyword evidence="9" id="KW-0966">Cell projection</keyword>
<dbReference type="AlphaFoldDB" id="A0A272EU18"/>